<dbReference type="OrthoDB" id="4471483at2"/>
<keyword evidence="3" id="KW-1185">Reference proteome</keyword>
<name>A0A541BMX9_9NOCA</name>
<evidence type="ECO:0000313" key="2">
    <source>
        <dbReference type="EMBL" id="TQF73634.1"/>
    </source>
</evidence>
<proteinExistence type="predicted"/>
<organism evidence="2 3">
    <name type="scientific">Rhodococcus spelaei</name>
    <dbReference type="NCBI Taxonomy" id="2546320"/>
    <lineage>
        <taxon>Bacteria</taxon>
        <taxon>Bacillati</taxon>
        <taxon>Actinomycetota</taxon>
        <taxon>Actinomycetes</taxon>
        <taxon>Mycobacteriales</taxon>
        <taxon>Nocardiaceae</taxon>
        <taxon>Rhodococcus</taxon>
    </lineage>
</organism>
<gene>
    <name evidence="2" type="ORF">FK531_09185</name>
</gene>
<comment type="caution">
    <text evidence="2">The sequence shown here is derived from an EMBL/GenBank/DDBJ whole genome shotgun (WGS) entry which is preliminary data.</text>
</comment>
<feature type="domain" description="DUF8020" evidence="1">
    <location>
        <begin position="2"/>
        <end position="69"/>
    </location>
</feature>
<evidence type="ECO:0000259" key="1">
    <source>
        <dbReference type="Pfam" id="PF26059"/>
    </source>
</evidence>
<dbReference type="AlphaFoldDB" id="A0A541BMX9"/>
<dbReference type="Pfam" id="PF26059">
    <property type="entry name" value="DUF8020"/>
    <property type="match status" value="1"/>
</dbReference>
<protein>
    <recommendedName>
        <fullName evidence="1">DUF8020 domain-containing protein</fullName>
    </recommendedName>
</protein>
<sequence length="159" mass="16451">MAPDGRSARATLDGAAFKVDPSGWSVDVVNDTGTTLVSLPLLYPANGDVYRLTPDIENGGGQLTLTPDTVPMSVEPGTRNVDKPTRDEAYRNLVYQAEVGWAAGGWMGAAVAGAIAGPICITVVGCVVPLTAAAIGAYVGISMFNPNFQPAVDAFMSTF</sequence>
<dbReference type="Proteomes" id="UP000316256">
    <property type="component" value="Unassembled WGS sequence"/>
</dbReference>
<dbReference type="RefSeq" id="WP_142097988.1">
    <property type="nucleotide sequence ID" value="NZ_VIGH01000003.1"/>
</dbReference>
<evidence type="ECO:0000313" key="3">
    <source>
        <dbReference type="Proteomes" id="UP000316256"/>
    </source>
</evidence>
<dbReference type="EMBL" id="VIGH01000003">
    <property type="protein sequence ID" value="TQF73634.1"/>
    <property type="molecule type" value="Genomic_DNA"/>
</dbReference>
<accession>A0A541BMX9</accession>
<reference evidence="2 3" key="1">
    <citation type="submission" date="2019-06" db="EMBL/GenBank/DDBJ databases">
        <title>Rhodococcus spaelei sp. nov., isolated from a cave.</title>
        <authorList>
            <person name="Lee S.D."/>
        </authorList>
    </citation>
    <scope>NUCLEOTIDE SEQUENCE [LARGE SCALE GENOMIC DNA]</scope>
    <source>
        <strain evidence="2 3">C9-5</strain>
    </source>
</reference>
<dbReference type="InterPro" id="IPR058333">
    <property type="entry name" value="DUF8020"/>
</dbReference>